<reference evidence="1 2" key="1">
    <citation type="submission" date="2022-08" db="EMBL/GenBank/DDBJ databases">
        <title>Reclassification of Massilia species as members of the genera Telluria, Duganella, Pseudoduganella, Mokoshia gen. nov. and Zemynaea gen. nov. using orthogonal and non-orthogonal genome-based approaches.</title>
        <authorList>
            <person name="Bowman J.P."/>
        </authorList>
    </citation>
    <scope>NUCLEOTIDE SEQUENCE [LARGE SCALE GENOMIC DNA]</scope>
    <source>
        <strain evidence="1 2">JCM 31605</strain>
    </source>
</reference>
<comment type="caution">
    <text evidence="1">The sequence shown here is derived from an EMBL/GenBank/DDBJ whole genome shotgun (WGS) entry which is preliminary data.</text>
</comment>
<proteinExistence type="predicted"/>
<sequence>MSASHRFDNAKRRRPDDHARQAMLTPAYVLEPVRSLLGGFDLDPCTEPGNPTDARAFYCLPQDGCSLPWDGDTVWCNPPYGEARDRWVTRCIAEARMGKRVALLIPAHPDTRTFQKALLAADSILFFKGRLKFGVLRENGRQEAASHGSALFGFNVDLTPLSSLGVVVVPRQVQQCLRVAA</sequence>
<dbReference type="PROSITE" id="PS00092">
    <property type="entry name" value="N6_MTASE"/>
    <property type="match status" value="1"/>
</dbReference>
<keyword evidence="2" id="KW-1185">Reference proteome</keyword>
<dbReference type="Pfam" id="PF05869">
    <property type="entry name" value="Dam"/>
    <property type="match status" value="1"/>
</dbReference>
<protein>
    <submittedName>
        <fullName evidence="1">Phage N-6-adenine-methyltransferase</fullName>
    </submittedName>
</protein>
<gene>
    <name evidence="1" type="ORF">NX774_12125</name>
</gene>
<dbReference type="EMBL" id="JANUHB010000002">
    <property type="protein sequence ID" value="MCS0808667.1"/>
    <property type="molecule type" value="Genomic_DNA"/>
</dbReference>
<dbReference type="InterPro" id="IPR002052">
    <property type="entry name" value="DNA_methylase_N6_adenine_CS"/>
</dbReference>
<dbReference type="RefSeq" id="WP_258822431.1">
    <property type="nucleotide sequence ID" value="NZ_JANUHB010000002.1"/>
</dbReference>
<dbReference type="InterPro" id="IPR008593">
    <property type="entry name" value="Dam_MeTrfase"/>
</dbReference>
<dbReference type="Proteomes" id="UP001206126">
    <property type="component" value="Unassembled WGS sequence"/>
</dbReference>
<name>A0ABT2DBY0_9BURK</name>
<organism evidence="1 2">
    <name type="scientific">Massilia agilis</name>
    <dbReference type="NCBI Taxonomy" id="1811226"/>
    <lineage>
        <taxon>Bacteria</taxon>
        <taxon>Pseudomonadati</taxon>
        <taxon>Pseudomonadota</taxon>
        <taxon>Betaproteobacteria</taxon>
        <taxon>Burkholderiales</taxon>
        <taxon>Oxalobacteraceae</taxon>
        <taxon>Telluria group</taxon>
        <taxon>Massilia</taxon>
    </lineage>
</organism>
<evidence type="ECO:0000313" key="1">
    <source>
        <dbReference type="EMBL" id="MCS0808667.1"/>
    </source>
</evidence>
<accession>A0ABT2DBY0</accession>
<evidence type="ECO:0000313" key="2">
    <source>
        <dbReference type="Proteomes" id="UP001206126"/>
    </source>
</evidence>